<evidence type="ECO:0000313" key="2">
    <source>
        <dbReference type="EMBL" id="KAJ7017980.1"/>
    </source>
</evidence>
<dbReference type="AlphaFoldDB" id="A0AAD6S139"/>
<dbReference type="EMBL" id="JARJCM010000368">
    <property type="protein sequence ID" value="KAJ7017980.1"/>
    <property type="molecule type" value="Genomic_DNA"/>
</dbReference>
<proteinExistence type="predicted"/>
<organism evidence="2 3">
    <name type="scientific">Mycena alexandri</name>
    <dbReference type="NCBI Taxonomy" id="1745969"/>
    <lineage>
        <taxon>Eukaryota</taxon>
        <taxon>Fungi</taxon>
        <taxon>Dikarya</taxon>
        <taxon>Basidiomycota</taxon>
        <taxon>Agaricomycotina</taxon>
        <taxon>Agaricomycetes</taxon>
        <taxon>Agaricomycetidae</taxon>
        <taxon>Agaricales</taxon>
        <taxon>Marasmiineae</taxon>
        <taxon>Mycenaceae</taxon>
        <taxon>Mycena</taxon>
    </lineage>
</organism>
<feature type="region of interest" description="Disordered" evidence="1">
    <location>
        <begin position="1"/>
        <end position="45"/>
    </location>
</feature>
<dbReference type="Proteomes" id="UP001218188">
    <property type="component" value="Unassembled WGS sequence"/>
</dbReference>
<evidence type="ECO:0000256" key="1">
    <source>
        <dbReference type="SAM" id="MobiDB-lite"/>
    </source>
</evidence>
<keyword evidence="3" id="KW-1185">Reference proteome</keyword>
<evidence type="ECO:0000313" key="3">
    <source>
        <dbReference type="Proteomes" id="UP001218188"/>
    </source>
</evidence>
<sequence length="518" mass="58459">MDPIDAPKVSTALPEMTEPKNTQWKSQEDNAEDLPGDPEDHRGRERVRLLQKSLRDKIFECKDAEDLTEEFPKRMNEPEDIPITFNQEQLRISAELFKDMPRINEDVSPKKSFSRKLTLADVEWGKHQIMKHLSTASGIDDFSYGDIMEIPNDKLLALLQAIIDKKIFPSKWLAALVAGILKGRKDPTMPESYRLVPFLVVYGRRPGRLGFSTPDPDRCAGLSLATEAHCVVLSLAAGPTAWSSPQFLAEFWNLFLASFKLYPLPGDVKVNGKAVPKLEHADDLMILSNSGHGFQAKLNGTGTHMGNIGCEIQTLKCLWGAMGIKLSVPQEFYLDGKVLKEASVFQYVGVWHDLKAKDMYAEHHRIYLEKAERMANTCLAVNRMVGGLSVWDMLSLYMARVDPYLISAADICPDVVKARRMEREAIQNHYLRRMLGLTERSVIAVLFSETGLEPISYRRVFLLQKNLKHLASLSNERLVKHGLIDSLTLAQEPKMSWVNDVVLVLIRLSTDFLGLDRA</sequence>
<gene>
    <name evidence="2" type="ORF">C8F04DRAFT_1278475</name>
</gene>
<protein>
    <submittedName>
        <fullName evidence="2">Uncharacterized protein</fullName>
    </submittedName>
</protein>
<accession>A0AAD6S139</accession>
<name>A0AAD6S139_9AGAR</name>
<comment type="caution">
    <text evidence="2">The sequence shown here is derived from an EMBL/GenBank/DDBJ whole genome shotgun (WGS) entry which is preliminary data.</text>
</comment>
<reference evidence="2" key="1">
    <citation type="submission" date="2023-03" db="EMBL/GenBank/DDBJ databases">
        <title>Massive genome expansion in bonnet fungi (Mycena s.s.) driven by repeated elements and novel gene families across ecological guilds.</title>
        <authorList>
            <consortium name="Lawrence Berkeley National Laboratory"/>
            <person name="Harder C.B."/>
            <person name="Miyauchi S."/>
            <person name="Viragh M."/>
            <person name="Kuo A."/>
            <person name="Thoen E."/>
            <person name="Andreopoulos B."/>
            <person name="Lu D."/>
            <person name="Skrede I."/>
            <person name="Drula E."/>
            <person name="Henrissat B."/>
            <person name="Morin E."/>
            <person name="Kohler A."/>
            <person name="Barry K."/>
            <person name="LaButti K."/>
            <person name="Morin E."/>
            <person name="Salamov A."/>
            <person name="Lipzen A."/>
            <person name="Mereny Z."/>
            <person name="Hegedus B."/>
            <person name="Baldrian P."/>
            <person name="Stursova M."/>
            <person name="Weitz H."/>
            <person name="Taylor A."/>
            <person name="Grigoriev I.V."/>
            <person name="Nagy L.G."/>
            <person name="Martin F."/>
            <person name="Kauserud H."/>
        </authorList>
    </citation>
    <scope>NUCLEOTIDE SEQUENCE</scope>
    <source>
        <strain evidence="2">CBHHK200</strain>
    </source>
</reference>